<feature type="domain" description="Myb-like" evidence="8">
    <location>
        <begin position="478"/>
        <end position="529"/>
    </location>
</feature>
<feature type="compositionally biased region" description="Basic and acidic residues" evidence="7">
    <location>
        <begin position="883"/>
        <end position="895"/>
    </location>
</feature>
<gene>
    <name evidence="12" type="primary">snapc4</name>
</gene>
<dbReference type="PROSITE" id="PS50090">
    <property type="entry name" value="MYB_LIKE"/>
    <property type="match status" value="4"/>
</dbReference>
<feature type="region of interest" description="Disordered" evidence="7">
    <location>
        <begin position="883"/>
        <end position="910"/>
    </location>
</feature>
<feature type="compositionally biased region" description="Low complexity" evidence="7">
    <location>
        <begin position="975"/>
        <end position="997"/>
    </location>
</feature>
<feature type="compositionally biased region" description="Polar residues" evidence="7">
    <location>
        <begin position="738"/>
        <end position="762"/>
    </location>
</feature>
<feature type="compositionally biased region" description="Polar residues" evidence="7">
    <location>
        <begin position="896"/>
        <end position="910"/>
    </location>
</feature>
<keyword evidence="2" id="KW-0805">Transcription regulation</keyword>
<name>A0A6J2WTW3_CHACN</name>
<evidence type="ECO:0000259" key="8">
    <source>
        <dbReference type="PROSITE" id="PS50090"/>
    </source>
</evidence>
<feature type="domain" description="SANT" evidence="9">
    <location>
        <begin position="429"/>
        <end position="481"/>
    </location>
</feature>
<dbReference type="GO" id="GO:0042796">
    <property type="term" value="P:snRNA transcription by RNA polymerase III"/>
    <property type="evidence" value="ECO:0007669"/>
    <property type="project" value="TreeGrafter"/>
</dbReference>
<feature type="domain" description="Myb-like" evidence="8">
    <location>
        <begin position="426"/>
        <end position="477"/>
    </location>
</feature>
<evidence type="ECO:0000259" key="10">
    <source>
        <dbReference type="PROSITE" id="PS51294"/>
    </source>
</evidence>
<dbReference type="RefSeq" id="XP_030647703.1">
    <property type="nucleotide sequence ID" value="XM_030791843.1"/>
</dbReference>
<keyword evidence="5" id="KW-0539">Nucleus</keyword>
<dbReference type="Proteomes" id="UP000504632">
    <property type="component" value="Chromosome 14"/>
</dbReference>
<feature type="domain" description="Myb-like" evidence="8">
    <location>
        <begin position="371"/>
        <end position="425"/>
    </location>
</feature>
<feature type="compositionally biased region" description="Acidic residues" evidence="7">
    <location>
        <begin position="38"/>
        <end position="55"/>
    </location>
</feature>
<dbReference type="GO" id="GO:0019185">
    <property type="term" value="C:snRNA-activating protein complex"/>
    <property type="evidence" value="ECO:0007669"/>
    <property type="project" value="TreeGrafter"/>
</dbReference>
<feature type="compositionally biased region" description="Low complexity" evidence="7">
    <location>
        <begin position="1121"/>
        <end position="1140"/>
    </location>
</feature>
<feature type="compositionally biased region" description="Basic and acidic residues" evidence="7">
    <location>
        <begin position="56"/>
        <end position="67"/>
    </location>
</feature>
<feature type="domain" description="HTH myb-type" evidence="10">
    <location>
        <begin position="482"/>
        <end position="533"/>
    </location>
</feature>
<dbReference type="CTD" id="6621"/>
<evidence type="ECO:0000313" key="11">
    <source>
        <dbReference type="Proteomes" id="UP000504632"/>
    </source>
</evidence>
<dbReference type="SUPFAM" id="SSF46689">
    <property type="entry name" value="Homeodomain-like"/>
    <property type="match status" value="3"/>
</dbReference>
<keyword evidence="11" id="KW-1185">Reference proteome</keyword>
<dbReference type="CDD" id="cd00167">
    <property type="entry name" value="SANT"/>
    <property type="match status" value="3"/>
</dbReference>
<dbReference type="InterPro" id="IPR001005">
    <property type="entry name" value="SANT/Myb"/>
</dbReference>
<feature type="compositionally biased region" description="Basic and acidic residues" evidence="7">
    <location>
        <begin position="563"/>
        <end position="575"/>
    </location>
</feature>
<evidence type="ECO:0000256" key="5">
    <source>
        <dbReference type="ARBA" id="ARBA00023242"/>
    </source>
</evidence>
<dbReference type="GO" id="GO:0001006">
    <property type="term" value="F:RNA polymerase III type 3 promoter sequence-specific DNA binding"/>
    <property type="evidence" value="ECO:0007669"/>
    <property type="project" value="TreeGrafter"/>
</dbReference>
<feature type="region of interest" description="Disordered" evidence="7">
    <location>
        <begin position="733"/>
        <end position="762"/>
    </location>
</feature>
<dbReference type="Pfam" id="PF00249">
    <property type="entry name" value="Myb_DNA-binding"/>
    <property type="match status" value="3"/>
</dbReference>
<feature type="region of interest" description="Disordered" evidence="7">
    <location>
        <begin position="1393"/>
        <end position="1456"/>
    </location>
</feature>
<evidence type="ECO:0000256" key="2">
    <source>
        <dbReference type="ARBA" id="ARBA00023015"/>
    </source>
</evidence>
<feature type="region of interest" description="Disordered" evidence="7">
    <location>
        <begin position="532"/>
        <end position="582"/>
    </location>
</feature>
<feature type="region of interest" description="Disordered" evidence="7">
    <location>
        <begin position="144"/>
        <end position="163"/>
    </location>
</feature>
<proteinExistence type="predicted"/>
<dbReference type="GO" id="GO:0000978">
    <property type="term" value="F:RNA polymerase II cis-regulatory region sequence-specific DNA binding"/>
    <property type="evidence" value="ECO:0007669"/>
    <property type="project" value="TreeGrafter"/>
</dbReference>
<organism evidence="11 12">
    <name type="scientific">Chanos chanos</name>
    <name type="common">Milkfish</name>
    <name type="synonym">Mugil chanos</name>
    <dbReference type="NCBI Taxonomy" id="29144"/>
    <lineage>
        <taxon>Eukaryota</taxon>
        <taxon>Metazoa</taxon>
        <taxon>Chordata</taxon>
        <taxon>Craniata</taxon>
        <taxon>Vertebrata</taxon>
        <taxon>Euteleostomi</taxon>
        <taxon>Actinopterygii</taxon>
        <taxon>Neopterygii</taxon>
        <taxon>Teleostei</taxon>
        <taxon>Ostariophysi</taxon>
        <taxon>Gonorynchiformes</taxon>
        <taxon>Chanidae</taxon>
        <taxon>Chanos</taxon>
    </lineage>
</organism>
<keyword evidence="6" id="KW-0175">Coiled coil</keyword>
<reference evidence="12" key="1">
    <citation type="submission" date="2025-08" db="UniProtKB">
        <authorList>
            <consortium name="RefSeq"/>
        </authorList>
    </citation>
    <scope>IDENTIFICATION</scope>
</reference>
<feature type="compositionally biased region" description="Polar residues" evidence="7">
    <location>
        <begin position="1238"/>
        <end position="1253"/>
    </location>
</feature>
<evidence type="ECO:0000256" key="4">
    <source>
        <dbReference type="ARBA" id="ARBA00023163"/>
    </source>
</evidence>
<feature type="domain" description="Myb-like" evidence="8">
    <location>
        <begin position="318"/>
        <end position="370"/>
    </location>
</feature>
<feature type="compositionally biased region" description="Acidic residues" evidence="7">
    <location>
        <begin position="96"/>
        <end position="105"/>
    </location>
</feature>
<feature type="compositionally biased region" description="Basic residues" evidence="7">
    <location>
        <begin position="1446"/>
        <end position="1456"/>
    </location>
</feature>
<dbReference type="PANTHER" id="PTHR46621:SF1">
    <property type="entry name" value="SNRNA-ACTIVATING PROTEIN COMPLEX SUBUNIT 4"/>
    <property type="match status" value="1"/>
</dbReference>
<keyword evidence="1" id="KW-0677">Repeat</keyword>
<feature type="region of interest" description="Disordered" evidence="7">
    <location>
        <begin position="974"/>
        <end position="1046"/>
    </location>
</feature>
<dbReference type="InterPro" id="IPR017930">
    <property type="entry name" value="Myb_dom"/>
</dbReference>
<protein>
    <submittedName>
        <fullName evidence="12">snRNA-activating protein complex subunit 4</fullName>
    </submittedName>
</protein>
<feature type="compositionally biased region" description="Basic residues" evidence="7">
    <location>
        <begin position="542"/>
        <end position="562"/>
    </location>
</feature>
<dbReference type="SMART" id="SM00717">
    <property type="entry name" value="SANT"/>
    <property type="match status" value="5"/>
</dbReference>
<dbReference type="InterPro" id="IPR017884">
    <property type="entry name" value="SANT_dom"/>
</dbReference>
<dbReference type="PROSITE" id="PS51293">
    <property type="entry name" value="SANT"/>
    <property type="match status" value="1"/>
</dbReference>
<dbReference type="InterPro" id="IPR009057">
    <property type="entry name" value="Homeodomain-like_sf"/>
</dbReference>
<evidence type="ECO:0000313" key="12">
    <source>
        <dbReference type="RefSeq" id="XP_030647703.1"/>
    </source>
</evidence>
<feature type="region of interest" description="Disordered" evidence="7">
    <location>
        <begin position="1121"/>
        <end position="1145"/>
    </location>
</feature>
<evidence type="ECO:0000256" key="6">
    <source>
        <dbReference type="SAM" id="Coils"/>
    </source>
</evidence>
<dbReference type="InParanoid" id="A0A6J2WTW3"/>
<dbReference type="PANTHER" id="PTHR46621">
    <property type="entry name" value="SNRNA-ACTIVATING PROTEIN COMPLEX SUBUNIT 4"/>
    <property type="match status" value="1"/>
</dbReference>
<dbReference type="FunFam" id="1.10.10.60:FF:000321">
    <property type="entry name" value="Small nuclear RNA-activating complex, polypeptide 4"/>
    <property type="match status" value="1"/>
</dbReference>
<dbReference type="GO" id="GO:0042795">
    <property type="term" value="P:snRNA transcription by RNA polymerase II"/>
    <property type="evidence" value="ECO:0007669"/>
    <property type="project" value="TreeGrafter"/>
</dbReference>
<keyword evidence="3" id="KW-0238">DNA-binding</keyword>
<dbReference type="Gene3D" id="1.10.10.60">
    <property type="entry name" value="Homeodomain-like"/>
    <property type="match status" value="4"/>
</dbReference>
<evidence type="ECO:0000256" key="7">
    <source>
        <dbReference type="SAM" id="MobiDB-lite"/>
    </source>
</evidence>
<evidence type="ECO:0000256" key="1">
    <source>
        <dbReference type="ARBA" id="ARBA00022737"/>
    </source>
</evidence>
<feature type="region of interest" description="Disordered" evidence="7">
    <location>
        <begin position="26"/>
        <end position="105"/>
    </location>
</feature>
<feature type="coiled-coil region" evidence="6">
    <location>
        <begin position="250"/>
        <end position="277"/>
    </location>
</feature>
<feature type="region of interest" description="Disordered" evidence="7">
    <location>
        <begin position="588"/>
        <end position="607"/>
    </location>
</feature>
<feature type="region of interest" description="Disordered" evidence="7">
    <location>
        <begin position="1222"/>
        <end position="1257"/>
    </location>
</feature>
<dbReference type="GeneID" id="115827949"/>
<evidence type="ECO:0000256" key="3">
    <source>
        <dbReference type="ARBA" id="ARBA00023125"/>
    </source>
</evidence>
<feature type="domain" description="HTH myb-type" evidence="10">
    <location>
        <begin position="426"/>
        <end position="481"/>
    </location>
</feature>
<feature type="compositionally biased region" description="Polar residues" evidence="7">
    <location>
        <begin position="152"/>
        <end position="163"/>
    </location>
</feature>
<dbReference type="OrthoDB" id="2143914at2759"/>
<evidence type="ECO:0000259" key="9">
    <source>
        <dbReference type="PROSITE" id="PS51293"/>
    </source>
</evidence>
<feature type="compositionally biased region" description="Basic and acidic residues" evidence="7">
    <location>
        <begin position="1412"/>
        <end position="1423"/>
    </location>
</feature>
<dbReference type="InterPro" id="IPR051575">
    <property type="entry name" value="Myb-like_DNA-bd"/>
</dbReference>
<sequence length="1456" mass="162018">MASDDLHAEREKIQREILALERTLGADDNIVDLLSTDSSDDEESDGSGTVDDDTNLEEKRKQIQREIEELEQTLGQEAPVTDLSDNDNDTQGQMESSEEDSDDEDIALPQDVDTCLQMNLVYQEVLKEKLTELERLLEENQKQQREIEEQLSGPTTSHSTVSGQSTQKLFLGNFMKPYFKDKVTGLGPPSNEETRERQSNLTRPCDDVLKVRRWEGWQKTLLINSVVADTMKRLLQPKLSKVDYLTAKMSKAEDEEKEVLKQQIDMIEKEISEISSMTEEQLMGSRHDDHDWDKIANIDFEGLRQAEDLKRFWENYLHPSINKLTWKQDEIEKLKVLVEKHDCCNWDQIAEELGTNRTAFMCFQTYQRYISKNFRKRVWTSEEDKVLRNLVENMRIGNFIPYTQISYFMEGRDSAQLMYRWTSVLDPSLKKGPWSREEDELLLKAVEKYGVKHWWKIRLEVPGRTDGQCRDRYLDCLSEDVKKGPWSKEEENLLTRLVQKYGAGKWAKIASEIPNRVDCQCLHKWRSLTKQNNARMQNLKRPYSHTKHSKQQQKPPKKRKVENKKTKTKSKEKGHSSNSEEEMIQYMDSDDGGDLSEKPSSVCNPENKPMEEYILPDMKEWIPQNHNPWNREPGTVRTVMVRRPTMEDEKAYRECRMGSNVPHQNNSPKPVYSTFLDCFGRPVDTYVGIEPPCLTGKRFSTEIPYIKVSPSEIKQLLIWQGIAAEKSINLRRKKHTTSENAQNESQGIADQTGEEMNTGAQMKTRSPKARLAIIGKDSTNFSLKYALMLAIIPWIGNVLVPLPFYQRKRCQADVLRERAKHINLSKTPVFSLFLKALRVDTEGCKKVIDAQARKVPYDDPNQAVVTPTPPPRAMTVAMMLKEKRSGNQRRGETGKETPNQKQPAGQTTATPIMAPQMFVVSQPTGQRMSAGSPGTLVFPQPAGQGISIFTPTLVQSASPSPQPIRPSVLKLPQDVAVSPNTPSSSVSCSSTKASNSVRTETSGTPKRTRKLTEKARALQESAKAKTPKGVKSTQASKQGVSPRVNPTPQPITLILTPAGLVPVSGVQLLISNNPVGQTEKNTNTPQNIVSPIPIVLNQQGALAPKPLANISQEVTNAPNASAAHAAVNSSQHSKSSSDISGGPTATCHTKALPTIAGVNASSTLAGTSVVPANNRIQLPRKTAPALVSSKPIVTVPIQQPLLPSNIWNPPPPQFAVNNPVTPLHLPSPQMAALPRAPQTDQSAEQPGTASARSNPKPAAVTFDPNLMFLEEPALVKDFLNGKGGVALPQLENSLPYLPPFVSNINTLASLLKAKKALVNAAVQLLANRDGTSTTGAGPSTDGENEEAVQVAAIRRLVAERFANNPAYLLLKARFLSCFTLPALLATIQPCKVSATSKNTEDQSEEESGSADETVHSPDVEQQKTVESLLSTDEEMASASHFSGIVTRRKSGHNKKP</sequence>
<accession>A0A6J2WTW3</accession>
<keyword evidence="4" id="KW-0804">Transcription</keyword>
<dbReference type="PROSITE" id="PS51294">
    <property type="entry name" value="HTH_MYB"/>
    <property type="match status" value="3"/>
</dbReference>
<feature type="domain" description="HTH myb-type" evidence="10">
    <location>
        <begin position="318"/>
        <end position="374"/>
    </location>
</feature>